<gene>
    <name evidence="2" type="ORF">AVDCRST_MAG05-4219</name>
</gene>
<protein>
    <submittedName>
        <fullName evidence="2">Uncharacterized protein</fullName>
    </submittedName>
</protein>
<sequence>MRSGFLKVLLPLGGLTGAILLHGAFNFTATVFGSAAYVVLFFVILLYVVIIVLWLWMERRMIRDELREEVGAGTITAEEYSILPSYFRKTGYYLGLIFRGRFATWSRARKVHGAAVDLAVSKRLARRADTAIRRDRVLALRSKVGRLRGEAAAGTAT</sequence>
<evidence type="ECO:0000313" key="2">
    <source>
        <dbReference type="EMBL" id="CAA9528755.1"/>
    </source>
</evidence>
<dbReference type="EMBL" id="CADCVM010000460">
    <property type="protein sequence ID" value="CAA9528755.1"/>
    <property type="molecule type" value="Genomic_DNA"/>
</dbReference>
<keyword evidence="1" id="KW-0812">Transmembrane</keyword>
<proteinExistence type="predicted"/>
<feature type="transmembrane region" description="Helical" evidence="1">
    <location>
        <begin position="36"/>
        <end position="57"/>
    </location>
</feature>
<name>A0A6J4TQ06_9ACTN</name>
<reference evidence="2" key="1">
    <citation type="submission" date="2020-02" db="EMBL/GenBank/DDBJ databases">
        <authorList>
            <person name="Meier V. D."/>
        </authorList>
    </citation>
    <scope>NUCLEOTIDE SEQUENCE</scope>
    <source>
        <strain evidence="2">AVDCRST_MAG05</strain>
    </source>
</reference>
<dbReference type="AlphaFoldDB" id="A0A6J4TQ06"/>
<keyword evidence="1" id="KW-0472">Membrane</keyword>
<accession>A0A6J4TQ06</accession>
<evidence type="ECO:0000256" key="1">
    <source>
        <dbReference type="SAM" id="Phobius"/>
    </source>
</evidence>
<organism evidence="2">
    <name type="scientific">uncultured Rubrobacteraceae bacterium</name>
    <dbReference type="NCBI Taxonomy" id="349277"/>
    <lineage>
        <taxon>Bacteria</taxon>
        <taxon>Bacillati</taxon>
        <taxon>Actinomycetota</taxon>
        <taxon>Rubrobacteria</taxon>
        <taxon>Rubrobacterales</taxon>
        <taxon>Rubrobacteraceae</taxon>
        <taxon>environmental samples</taxon>
    </lineage>
</organism>
<keyword evidence="1" id="KW-1133">Transmembrane helix</keyword>